<comment type="subcellular location">
    <subcellularLocation>
        <location evidence="4">Cell projection</location>
        <location evidence="4">Dendrite</location>
    </subcellularLocation>
    <subcellularLocation>
        <location evidence="7">Cytoplasmic vesicle</location>
    </subcellularLocation>
    <subcellularLocation>
        <location evidence="3">Endosome</location>
    </subcellularLocation>
    <subcellularLocation>
        <location evidence="28">Golgi apparatus</location>
        <location evidence="28">trans-Golgi network membrane</location>
        <topology evidence="28">Lipid-anchor</topology>
    </subcellularLocation>
    <subcellularLocation>
        <location evidence="5">Membrane raft</location>
    </subcellularLocation>
    <subcellularLocation>
        <location evidence="29">Membrane</location>
        <topology evidence="29">Peripheral membrane protein</topology>
    </subcellularLocation>
    <subcellularLocation>
        <location evidence="2">Mitochondrion</location>
    </subcellularLocation>
    <subcellularLocation>
        <location evidence="6">Perikaryon</location>
    </subcellularLocation>
    <subcellularLocation>
        <location evidence="27">Presynaptic cell membrane</location>
    </subcellularLocation>
    <subcellularLocation>
        <location evidence="26">Synapse</location>
        <location evidence="26">Synaptosome</location>
    </subcellularLocation>
</comment>
<evidence type="ECO:0000256" key="19">
    <source>
        <dbReference type="ARBA" id="ARBA00023098"/>
    </source>
</evidence>
<dbReference type="GO" id="GO:0046854">
    <property type="term" value="P:phosphatidylinositol phosphate biosynthetic process"/>
    <property type="evidence" value="ECO:0007669"/>
    <property type="project" value="UniProtKB-UniRule"/>
</dbReference>
<evidence type="ECO:0000256" key="11">
    <source>
        <dbReference type="ARBA" id="ARBA00022599"/>
    </source>
</evidence>
<evidence type="ECO:0000256" key="3">
    <source>
        <dbReference type="ARBA" id="ARBA00004177"/>
    </source>
</evidence>
<dbReference type="GO" id="GO:0030425">
    <property type="term" value="C:dendrite"/>
    <property type="evidence" value="ECO:0007669"/>
    <property type="project" value="UniProtKB-SubCell"/>
</dbReference>
<keyword evidence="22" id="KW-0564">Palmitate</keyword>
<organism evidence="32 33">
    <name type="scientific">Zosterops lateralis melanops</name>
    <dbReference type="NCBI Taxonomy" id="1220523"/>
    <lineage>
        <taxon>Eukaryota</taxon>
        <taxon>Metazoa</taxon>
        <taxon>Chordata</taxon>
        <taxon>Craniata</taxon>
        <taxon>Vertebrata</taxon>
        <taxon>Euteleostomi</taxon>
        <taxon>Archelosauria</taxon>
        <taxon>Archosauria</taxon>
        <taxon>Dinosauria</taxon>
        <taxon>Saurischia</taxon>
        <taxon>Theropoda</taxon>
        <taxon>Coelurosauria</taxon>
        <taxon>Aves</taxon>
        <taxon>Neognathae</taxon>
        <taxon>Neoaves</taxon>
        <taxon>Telluraves</taxon>
        <taxon>Australaves</taxon>
        <taxon>Passeriformes</taxon>
        <taxon>Sylvioidea</taxon>
        <taxon>Zosteropidae</taxon>
        <taxon>Zosterops</taxon>
    </lineage>
</organism>
<dbReference type="GO" id="GO:0007030">
    <property type="term" value="P:Golgi organization"/>
    <property type="evidence" value="ECO:0007669"/>
    <property type="project" value="TreeGrafter"/>
</dbReference>
<keyword evidence="13 29" id="KW-0547">Nucleotide-binding</keyword>
<evidence type="ECO:0000256" key="2">
    <source>
        <dbReference type="ARBA" id="ARBA00004173"/>
    </source>
</evidence>
<reference evidence="32" key="2">
    <citation type="submission" date="2025-09" db="UniProtKB">
        <authorList>
            <consortium name="Ensembl"/>
        </authorList>
    </citation>
    <scope>IDENTIFICATION</scope>
</reference>
<dbReference type="EC" id="2.7.1.67" evidence="29"/>
<dbReference type="GO" id="GO:0005802">
    <property type="term" value="C:trans-Golgi network"/>
    <property type="evidence" value="ECO:0007669"/>
    <property type="project" value="TreeGrafter"/>
</dbReference>
<dbReference type="InterPro" id="IPR000403">
    <property type="entry name" value="PI3/4_kinase_cat_dom"/>
</dbReference>
<evidence type="ECO:0000256" key="17">
    <source>
        <dbReference type="ARBA" id="ARBA00023018"/>
    </source>
</evidence>
<dbReference type="GO" id="GO:0045121">
    <property type="term" value="C:membrane raft"/>
    <property type="evidence" value="ECO:0007669"/>
    <property type="project" value="UniProtKB-SubCell"/>
</dbReference>
<dbReference type="GO" id="GO:0005765">
    <property type="term" value="C:lysosomal membrane"/>
    <property type="evidence" value="ECO:0007669"/>
    <property type="project" value="TreeGrafter"/>
</dbReference>
<evidence type="ECO:0000256" key="20">
    <source>
        <dbReference type="ARBA" id="ARBA00023128"/>
    </source>
</evidence>
<evidence type="ECO:0000256" key="26">
    <source>
        <dbReference type="ARBA" id="ARBA00034102"/>
    </source>
</evidence>
<evidence type="ECO:0000256" key="16">
    <source>
        <dbReference type="ARBA" id="ARBA00022840"/>
    </source>
</evidence>
<sequence length="441" mass="50018">MFYFHILLGVQLGEVMPTQARVSSSHGEKAWLHVLLSHPRAGTASPPGMPDLWGQVALLVSQPFSPLCAVAALAQWGGSALHKAPVPSVMSQPCQLPGLSPLLSHSQKIIGVFKPKNEEPYGQLNPKWTKWLQKLCCPCCFGRDCLVLNQGYLSEAGASLVDQKLELNIVPRTKVVYLASETFNYSAIDRVKSRGKRLALEKVPKVGQRFNRIGLPPKVGSFQLFVEGYKDADYWLRRFEAEPLPENTNRQLLLQFERLVVLDYIIRNTDRGNDNWLIKYDCPLDSAGVRDSDWVVVKEPIIKLAAIDNGLAFPLKHPDSWRAYPFYWAWLPQAKIPFSQEIKDLILPKISDPNFVKDLEEDLYELFKKDPGFDRGQFHKQIAVMRGQILNLTQALKDGKSPLHLVQMPPVIVETARSHQRSASESYTQSFQSRKPFFSWW</sequence>
<evidence type="ECO:0000256" key="9">
    <source>
        <dbReference type="ARBA" id="ARBA00022475"/>
    </source>
</evidence>
<evidence type="ECO:0000259" key="31">
    <source>
        <dbReference type="PROSITE" id="PS50290"/>
    </source>
</evidence>
<evidence type="ECO:0000256" key="21">
    <source>
        <dbReference type="ARBA" id="ARBA00023136"/>
    </source>
</evidence>
<evidence type="ECO:0000256" key="24">
    <source>
        <dbReference type="ARBA" id="ARBA00023288"/>
    </source>
</evidence>
<comment type="catalytic activity">
    <reaction evidence="1 29">
        <text>a 1,2-diacyl-sn-glycero-3-phospho-(1D-myo-inositol) + ATP = a 1,2-diacyl-sn-glycero-3-phospho-(1D-myo-inositol 4-phosphate) + ADP + H(+)</text>
        <dbReference type="Rhea" id="RHEA:19877"/>
        <dbReference type="ChEBI" id="CHEBI:15378"/>
        <dbReference type="ChEBI" id="CHEBI:30616"/>
        <dbReference type="ChEBI" id="CHEBI:57880"/>
        <dbReference type="ChEBI" id="CHEBI:58178"/>
        <dbReference type="ChEBI" id="CHEBI:456216"/>
        <dbReference type="EC" id="2.7.1.67"/>
    </reaction>
</comment>
<evidence type="ECO:0000256" key="12">
    <source>
        <dbReference type="ARBA" id="ARBA00022679"/>
    </source>
</evidence>
<dbReference type="GO" id="GO:0004430">
    <property type="term" value="F:1-phosphatidylinositol 4-kinase activity"/>
    <property type="evidence" value="ECO:0007669"/>
    <property type="project" value="UniProtKB-UniRule"/>
</dbReference>
<keyword evidence="14" id="KW-0967">Endosome</keyword>
<feature type="domain" description="PI3K/PI4K catalytic" evidence="31">
    <location>
        <begin position="80"/>
        <end position="415"/>
    </location>
</feature>
<keyword evidence="11" id="KW-0771">Synaptosome</keyword>
<protein>
    <recommendedName>
        <fullName evidence="29">Phosphatidylinositol 4-kinase type 2</fullName>
        <ecNumber evidence="29">2.7.1.67</ecNumber>
    </recommendedName>
</protein>
<dbReference type="GO" id="GO:0043204">
    <property type="term" value="C:perikaryon"/>
    <property type="evidence" value="ECO:0007669"/>
    <property type="project" value="UniProtKB-SubCell"/>
</dbReference>
<feature type="chain" id="PRO_5034855317" description="Phosphatidylinositol 4-kinase type 2" evidence="30">
    <location>
        <begin position="21"/>
        <end position="441"/>
    </location>
</feature>
<evidence type="ECO:0000256" key="5">
    <source>
        <dbReference type="ARBA" id="ARBA00004285"/>
    </source>
</evidence>
<accession>A0A8D2NT55</accession>
<keyword evidence="25" id="KW-0968">Cytoplasmic vesicle</keyword>
<evidence type="ECO:0000256" key="15">
    <source>
        <dbReference type="ARBA" id="ARBA00022777"/>
    </source>
</evidence>
<evidence type="ECO:0000313" key="32">
    <source>
        <dbReference type="Ensembl" id="ENSZLMP00000003088.1"/>
    </source>
</evidence>
<dbReference type="PROSITE" id="PS50290">
    <property type="entry name" value="PI3_4_KINASE_3"/>
    <property type="match status" value="1"/>
</dbReference>
<feature type="signal peptide" evidence="30">
    <location>
        <begin position="1"/>
        <end position="20"/>
    </location>
</feature>
<keyword evidence="9" id="KW-1003">Cell membrane</keyword>
<dbReference type="Proteomes" id="UP000694401">
    <property type="component" value="Unassembled WGS sequence"/>
</dbReference>
<evidence type="ECO:0000256" key="30">
    <source>
        <dbReference type="SAM" id="SignalP"/>
    </source>
</evidence>
<evidence type="ECO:0000256" key="18">
    <source>
        <dbReference type="ARBA" id="ARBA00023034"/>
    </source>
</evidence>
<keyword evidence="23" id="KW-0966">Cell projection</keyword>
<keyword evidence="18" id="KW-0333">Golgi apparatus</keyword>
<evidence type="ECO:0000256" key="25">
    <source>
        <dbReference type="ARBA" id="ARBA00023329"/>
    </source>
</evidence>
<dbReference type="Ensembl" id="ENSZLMT00000003200.1">
    <property type="protein sequence ID" value="ENSZLMP00000003088.1"/>
    <property type="gene ID" value="ENSZLMG00000002250.1"/>
</dbReference>
<comment type="similarity">
    <text evidence="8 29">Belongs to the PI3/PI4-kinase family. Type II PI4K subfamily.</text>
</comment>
<keyword evidence="19" id="KW-0443">Lipid metabolism</keyword>
<dbReference type="GO" id="GO:0042734">
    <property type="term" value="C:presynaptic membrane"/>
    <property type="evidence" value="ECO:0007669"/>
    <property type="project" value="UniProtKB-SubCell"/>
</dbReference>
<evidence type="ECO:0000313" key="33">
    <source>
        <dbReference type="Proteomes" id="UP000694401"/>
    </source>
</evidence>
<dbReference type="GO" id="GO:0007032">
    <property type="term" value="P:endosome organization"/>
    <property type="evidence" value="ECO:0007669"/>
    <property type="project" value="TreeGrafter"/>
</dbReference>
<evidence type="ECO:0000256" key="1">
    <source>
        <dbReference type="ARBA" id="ARBA00001686"/>
    </source>
</evidence>
<name>A0A8D2NT55_ZOSLA</name>
<keyword evidence="12 29" id="KW-0808">Transferase</keyword>
<keyword evidence="16 29" id="KW-0067">ATP-binding</keyword>
<evidence type="ECO:0000256" key="29">
    <source>
        <dbReference type="RuleBase" id="RU367084"/>
    </source>
</evidence>
<dbReference type="PANTHER" id="PTHR12865:SF7">
    <property type="entry name" value="PHOSPHATIDYLINOSITOL 4-KINASE TYPE 2-ALPHA"/>
    <property type="match status" value="1"/>
</dbReference>
<evidence type="ECO:0000256" key="28">
    <source>
        <dbReference type="ARBA" id="ARBA00037864"/>
    </source>
</evidence>
<dbReference type="AlphaFoldDB" id="A0A8D2NT55"/>
<reference evidence="32" key="1">
    <citation type="submission" date="2025-08" db="UniProtKB">
        <authorList>
            <consortium name="Ensembl"/>
        </authorList>
    </citation>
    <scope>IDENTIFICATION</scope>
</reference>
<keyword evidence="10" id="KW-0597">Phosphoprotein</keyword>
<evidence type="ECO:0000256" key="13">
    <source>
        <dbReference type="ARBA" id="ARBA00022741"/>
    </source>
</evidence>
<evidence type="ECO:0000256" key="27">
    <source>
        <dbReference type="ARBA" id="ARBA00034111"/>
    </source>
</evidence>
<proteinExistence type="inferred from homology"/>
<dbReference type="InterPro" id="IPR039756">
    <property type="entry name" value="Lsb6/PI4K2"/>
</dbReference>
<evidence type="ECO:0000256" key="22">
    <source>
        <dbReference type="ARBA" id="ARBA00023139"/>
    </source>
</evidence>
<evidence type="ECO:0000256" key="4">
    <source>
        <dbReference type="ARBA" id="ARBA00004279"/>
    </source>
</evidence>
<dbReference type="GO" id="GO:0005739">
    <property type="term" value="C:mitochondrion"/>
    <property type="evidence" value="ECO:0007669"/>
    <property type="project" value="UniProtKB-SubCell"/>
</dbReference>
<evidence type="ECO:0000256" key="23">
    <source>
        <dbReference type="ARBA" id="ARBA00023273"/>
    </source>
</evidence>
<dbReference type="PANTHER" id="PTHR12865">
    <property type="entry name" value="PHOSPHATIDYLINOSITOL 4-KINASE TYPE-II"/>
    <property type="match status" value="1"/>
</dbReference>
<keyword evidence="21 29" id="KW-0472">Membrane</keyword>
<keyword evidence="15 29" id="KW-0418">Kinase</keyword>
<dbReference type="GO" id="GO:0005524">
    <property type="term" value="F:ATP binding"/>
    <property type="evidence" value="ECO:0007669"/>
    <property type="project" value="UniProtKB-UniRule"/>
</dbReference>
<evidence type="ECO:0000256" key="10">
    <source>
        <dbReference type="ARBA" id="ARBA00022553"/>
    </source>
</evidence>
<evidence type="ECO:0000256" key="7">
    <source>
        <dbReference type="ARBA" id="ARBA00004541"/>
    </source>
</evidence>
<evidence type="ECO:0000256" key="6">
    <source>
        <dbReference type="ARBA" id="ARBA00004484"/>
    </source>
</evidence>
<evidence type="ECO:0000256" key="8">
    <source>
        <dbReference type="ARBA" id="ARBA00008941"/>
    </source>
</evidence>
<dbReference type="Pfam" id="PF00454">
    <property type="entry name" value="PI3_PI4_kinase"/>
    <property type="match status" value="1"/>
</dbReference>
<keyword evidence="17" id="KW-0770">Synapse</keyword>
<keyword evidence="30" id="KW-0732">Signal</keyword>
<keyword evidence="20" id="KW-0496">Mitochondrion</keyword>
<evidence type="ECO:0000256" key="14">
    <source>
        <dbReference type="ARBA" id="ARBA00022753"/>
    </source>
</evidence>
<keyword evidence="24" id="KW-0449">Lipoprotein</keyword>
<dbReference type="GO" id="GO:0005768">
    <property type="term" value="C:endosome"/>
    <property type="evidence" value="ECO:0007669"/>
    <property type="project" value="UniProtKB-SubCell"/>
</dbReference>
<keyword evidence="33" id="KW-1185">Reference proteome</keyword>